<feature type="non-terminal residue" evidence="4">
    <location>
        <position position="1"/>
    </location>
</feature>
<protein>
    <submittedName>
        <fullName evidence="4">Uncharacterized protein</fullName>
    </submittedName>
</protein>
<proteinExistence type="inferred from homology"/>
<dbReference type="InterPro" id="IPR036396">
    <property type="entry name" value="Cyt_P450_sf"/>
</dbReference>
<dbReference type="AlphaFoldDB" id="A0A8S3DU04"/>
<dbReference type="GO" id="GO:0020037">
    <property type="term" value="F:heme binding"/>
    <property type="evidence" value="ECO:0007669"/>
    <property type="project" value="InterPro"/>
</dbReference>
<keyword evidence="3" id="KW-0408">Iron</keyword>
<dbReference type="GO" id="GO:0005737">
    <property type="term" value="C:cytoplasm"/>
    <property type="evidence" value="ECO:0007669"/>
    <property type="project" value="TreeGrafter"/>
</dbReference>
<feature type="non-terminal residue" evidence="4">
    <location>
        <position position="258"/>
    </location>
</feature>
<comment type="similarity">
    <text evidence="1">Belongs to the cytochrome P450 family.</text>
</comment>
<organism evidence="4 5">
    <name type="scientific">Rotaria magnacalcarata</name>
    <dbReference type="NCBI Taxonomy" id="392030"/>
    <lineage>
        <taxon>Eukaryota</taxon>
        <taxon>Metazoa</taxon>
        <taxon>Spiralia</taxon>
        <taxon>Gnathifera</taxon>
        <taxon>Rotifera</taxon>
        <taxon>Eurotatoria</taxon>
        <taxon>Bdelloidea</taxon>
        <taxon>Philodinida</taxon>
        <taxon>Philodinidae</taxon>
        <taxon>Rotaria</taxon>
    </lineage>
</organism>
<dbReference type="Gene3D" id="1.10.630.10">
    <property type="entry name" value="Cytochrome P450"/>
    <property type="match status" value="1"/>
</dbReference>
<accession>A0A8S3DU04</accession>
<evidence type="ECO:0000313" key="5">
    <source>
        <dbReference type="Proteomes" id="UP000681720"/>
    </source>
</evidence>
<dbReference type="InterPro" id="IPR050182">
    <property type="entry name" value="Cytochrome_P450_fam2"/>
</dbReference>
<dbReference type="Pfam" id="PF00067">
    <property type="entry name" value="p450"/>
    <property type="match status" value="1"/>
</dbReference>
<dbReference type="SUPFAM" id="SSF48264">
    <property type="entry name" value="Cytochrome P450"/>
    <property type="match status" value="1"/>
</dbReference>
<dbReference type="Proteomes" id="UP000681720">
    <property type="component" value="Unassembled WGS sequence"/>
</dbReference>
<dbReference type="PRINTS" id="PR00463">
    <property type="entry name" value="EP450I"/>
</dbReference>
<evidence type="ECO:0000313" key="4">
    <source>
        <dbReference type="EMBL" id="CAF5040362.1"/>
    </source>
</evidence>
<dbReference type="GO" id="GO:0016712">
    <property type="term" value="F:oxidoreductase activity, acting on paired donors, with incorporation or reduction of molecular oxygen, reduced flavin or flavoprotein as one donor, and incorporation of one atom of oxygen"/>
    <property type="evidence" value="ECO:0007669"/>
    <property type="project" value="TreeGrafter"/>
</dbReference>
<dbReference type="EMBL" id="CAJOBJ010224412">
    <property type="protein sequence ID" value="CAF5040362.1"/>
    <property type="molecule type" value="Genomic_DNA"/>
</dbReference>
<dbReference type="InterPro" id="IPR002401">
    <property type="entry name" value="Cyt_P450_E_grp-I"/>
</dbReference>
<evidence type="ECO:0000256" key="2">
    <source>
        <dbReference type="ARBA" id="ARBA00022723"/>
    </source>
</evidence>
<dbReference type="GO" id="GO:0005506">
    <property type="term" value="F:iron ion binding"/>
    <property type="evidence" value="ECO:0007669"/>
    <property type="project" value="InterPro"/>
</dbReference>
<comment type="caution">
    <text evidence="4">The sequence shown here is derived from an EMBL/GenBank/DDBJ whole genome shotgun (WGS) entry which is preliminary data.</text>
</comment>
<dbReference type="PANTHER" id="PTHR24300:SF403">
    <property type="entry name" value="CYTOCHROME P450 306A1"/>
    <property type="match status" value="1"/>
</dbReference>
<reference evidence="4" key="1">
    <citation type="submission" date="2021-02" db="EMBL/GenBank/DDBJ databases">
        <authorList>
            <person name="Nowell W R."/>
        </authorList>
    </citation>
    <scope>NUCLEOTIDE SEQUENCE</scope>
</reference>
<gene>
    <name evidence="4" type="ORF">GIL414_LOCUS59394</name>
</gene>
<dbReference type="GO" id="GO:0006805">
    <property type="term" value="P:xenobiotic metabolic process"/>
    <property type="evidence" value="ECO:0007669"/>
    <property type="project" value="TreeGrafter"/>
</dbReference>
<dbReference type="PANTHER" id="PTHR24300">
    <property type="entry name" value="CYTOCHROME P450 508A4-RELATED"/>
    <property type="match status" value="1"/>
</dbReference>
<evidence type="ECO:0000256" key="3">
    <source>
        <dbReference type="ARBA" id="ARBA00023004"/>
    </source>
</evidence>
<name>A0A8S3DU04_9BILA</name>
<dbReference type="GO" id="GO:0006082">
    <property type="term" value="P:organic acid metabolic process"/>
    <property type="evidence" value="ECO:0007669"/>
    <property type="project" value="TreeGrafter"/>
</dbReference>
<dbReference type="GO" id="GO:0008395">
    <property type="term" value="F:steroid hydroxylase activity"/>
    <property type="evidence" value="ECO:0007669"/>
    <property type="project" value="TreeGrafter"/>
</dbReference>
<dbReference type="InterPro" id="IPR001128">
    <property type="entry name" value="Cyt_P450"/>
</dbReference>
<sequence length="258" mass="29685">CPLPDGVTSEQSLGERWLIHRKFAMDSLKKVGMGKLFLQDTILDELTDVFSVIDKEDGEPLNIKGLLTHGLSNIICGFAFGQRFSQDNKKFRHIVSLIEECFTLGSHDSWITIFPLLRFIPIRSLGGNYKQFSKNFKQIFSFAKQLVEQHNTDNDGEDKDYIDAFLKQAKNDQLSQKENSTFDMDQLISSITNLFIGGTETTSTTLRWALVYMIENAHILEKVQQEIDQYMLIHNNNQLYVRMEDKPFLPYTTATILE</sequence>
<keyword evidence="2" id="KW-0479">Metal-binding</keyword>
<evidence type="ECO:0000256" key="1">
    <source>
        <dbReference type="ARBA" id="ARBA00010617"/>
    </source>
</evidence>